<dbReference type="PANTHER" id="PTHR11913">
    <property type="entry name" value="COFILIN-RELATED"/>
    <property type="match status" value="1"/>
</dbReference>
<evidence type="ECO:0000256" key="2">
    <source>
        <dbReference type="ARBA" id="ARBA00023203"/>
    </source>
</evidence>
<name>A0AAD9DRA9_9TELE</name>
<evidence type="ECO:0000256" key="1">
    <source>
        <dbReference type="ARBA" id="ARBA00006844"/>
    </source>
</evidence>
<dbReference type="Proteomes" id="UP001239994">
    <property type="component" value="Unassembled WGS sequence"/>
</dbReference>
<evidence type="ECO:0000313" key="5">
    <source>
        <dbReference type="Proteomes" id="UP001239994"/>
    </source>
</evidence>
<dbReference type="SUPFAM" id="SSF55753">
    <property type="entry name" value="Actin depolymerizing proteins"/>
    <property type="match status" value="1"/>
</dbReference>
<feature type="non-terminal residue" evidence="4">
    <location>
        <position position="1"/>
    </location>
</feature>
<feature type="domain" description="ADF-H" evidence="3">
    <location>
        <begin position="54"/>
        <end position="201"/>
    </location>
</feature>
<dbReference type="EMBL" id="JAROKS010000020">
    <property type="protein sequence ID" value="KAK1791221.1"/>
    <property type="molecule type" value="Genomic_DNA"/>
</dbReference>
<dbReference type="SMART" id="SM00102">
    <property type="entry name" value="ADF"/>
    <property type="match status" value="1"/>
</dbReference>
<dbReference type="GO" id="GO:0003779">
    <property type="term" value="F:actin binding"/>
    <property type="evidence" value="ECO:0007669"/>
    <property type="project" value="UniProtKB-KW"/>
</dbReference>
<dbReference type="InterPro" id="IPR017904">
    <property type="entry name" value="ADF/Cofilin"/>
</dbReference>
<accession>A0AAD9DRA9</accession>
<evidence type="ECO:0000313" key="4">
    <source>
        <dbReference type="EMBL" id="KAK1791221.1"/>
    </source>
</evidence>
<organism evidence="4 5">
    <name type="scientific">Electrophorus voltai</name>
    <dbReference type="NCBI Taxonomy" id="2609070"/>
    <lineage>
        <taxon>Eukaryota</taxon>
        <taxon>Metazoa</taxon>
        <taxon>Chordata</taxon>
        <taxon>Craniata</taxon>
        <taxon>Vertebrata</taxon>
        <taxon>Euteleostomi</taxon>
        <taxon>Actinopterygii</taxon>
        <taxon>Neopterygii</taxon>
        <taxon>Teleostei</taxon>
        <taxon>Ostariophysi</taxon>
        <taxon>Gymnotiformes</taxon>
        <taxon>Gymnotoidei</taxon>
        <taxon>Gymnotidae</taxon>
        <taxon>Electrophorus</taxon>
    </lineage>
</organism>
<protein>
    <recommendedName>
        <fullName evidence="3">ADF-H domain-containing protein</fullName>
    </recommendedName>
</protein>
<gene>
    <name evidence="4" type="ORF">P4O66_013235</name>
</gene>
<dbReference type="CDD" id="cd11286">
    <property type="entry name" value="ADF_cofilin_like"/>
    <property type="match status" value="1"/>
</dbReference>
<reference evidence="4" key="1">
    <citation type="submission" date="2023-03" db="EMBL/GenBank/DDBJ databases">
        <title>Electrophorus voltai genome.</title>
        <authorList>
            <person name="Bian C."/>
        </authorList>
    </citation>
    <scope>NUCLEOTIDE SEQUENCE</scope>
    <source>
        <strain evidence="4">CB-2022</strain>
        <tissue evidence="4">Muscle</tissue>
    </source>
</reference>
<dbReference type="PRINTS" id="PR00006">
    <property type="entry name" value="COFILIN"/>
</dbReference>
<dbReference type="Pfam" id="PF00241">
    <property type="entry name" value="Cofilin_ADF"/>
    <property type="match status" value="1"/>
</dbReference>
<dbReference type="GO" id="GO:0030042">
    <property type="term" value="P:actin filament depolymerization"/>
    <property type="evidence" value="ECO:0007669"/>
    <property type="project" value="InterPro"/>
</dbReference>
<dbReference type="Gene3D" id="3.40.20.10">
    <property type="entry name" value="Severin"/>
    <property type="match status" value="1"/>
</dbReference>
<comment type="caution">
    <text evidence="4">The sequence shown here is derived from an EMBL/GenBank/DDBJ whole genome shotgun (WGS) entry which is preliminary data.</text>
</comment>
<keyword evidence="5" id="KW-1185">Reference proteome</keyword>
<dbReference type="InterPro" id="IPR002108">
    <property type="entry name" value="ADF-H"/>
</dbReference>
<dbReference type="AlphaFoldDB" id="A0AAD9DRA9"/>
<sequence>CDKGLPVLPGLHEHIHALSQSTSVPGVQFCTRLSYTVKSNDHIFFSPLCLQASGVAISDEVLKHFEQIRVRYHGSEEKERFKLVIMRLSEDKKSIVVDHKCSLKIKDLEKEADIFKKIISMLPDCDCRYCLYDCFYKTKESSKQDLVFIMWAPDSASMQNKMVYASSKVALKAKFQGQGSLSLSLAIGWSPVLDGLQQLLVFIGGLVFSGSLVWPGVQW</sequence>
<dbReference type="PROSITE" id="PS51263">
    <property type="entry name" value="ADF_H"/>
    <property type="match status" value="1"/>
</dbReference>
<keyword evidence="2" id="KW-0009">Actin-binding</keyword>
<evidence type="ECO:0000259" key="3">
    <source>
        <dbReference type="PROSITE" id="PS51263"/>
    </source>
</evidence>
<comment type="similarity">
    <text evidence="1">Belongs to the actin-binding proteins ADF family.</text>
</comment>
<proteinExistence type="inferred from homology"/>
<dbReference type="InterPro" id="IPR029006">
    <property type="entry name" value="ADF-H/Gelsolin-like_dom_sf"/>
</dbReference>
<dbReference type="GO" id="GO:0015629">
    <property type="term" value="C:actin cytoskeleton"/>
    <property type="evidence" value="ECO:0007669"/>
    <property type="project" value="InterPro"/>
</dbReference>